<dbReference type="KEGG" id="pabo:BCY86_02795"/>
<protein>
    <submittedName>
        <fullName evidence="1">Uncharacterized protein</fullName>
    </submittedName>
</protein>
<name>A0A1L6MWA4_9BACT</name>
<gene>
    <name evidence="1" type="ORF">BCY86_02795</name>
</gene>
<evidence type="ECO:0000313" key="2">
    <source>
        <dbReference type="Proteomes" id="UP000185544"/>
    </source>
</evidence>
<dbReference type="Proteomes" id="UP000185544">
    <property type="component" value="Chromosome"/>
</dbReference>
<accession>A0A1L6MWA4</accession>
<evidence type="ECO:0000313" key="1">
    <source>
        <dbReference type="EMBL" id="APR99718.1"/>
    </source>
</evidence>
<sequence>MVSQCVTSANLQQTNIDELLLMELSASKTLQDPHAQKTVCIRLRVLVLSEIASLQSLHLVDKSNNPLTDVALSFGIGWVN</sequence>
<proteinExistence type="predicted"/>
<organism evidence="1 2">
    <name type="scientific">Pajaroellobacter abortibovis</name>
    <dbReference type="NCBI Taxonomy" id="1882918"/>
    <lineage>
        <taxon>Bacteria</taxon>
        <taxon>Pseudomonadati</taxon>
        <taxon>Myxococcota</taxon>
        <taxon>Polyangia</taxon>
        <taxon>Polyangiales</taxon>
        <taxon>Polyangiaceae</taxon>
    </lineage>
</organism>
<dbReference type="RefSeq" id="WP_075276365.1">
    <property type="nucleotide sequence ID" value="NZ_CP016908.1"/>
</dbReference>
<dbReference type="AlphaFoldDB" id="A0A1L6MWA4"/>
<dbReference type="EMBL" id="CP016908">
    <property type="protein sequence ID" value="APR99718.1"/>
    <property type="molecule type" value="Genomic_DNA"/>
</dbReference>
<keyword evidence="2" id="KW-1185">Reference proteome</keyword>
<reference evidence="1 2" key="1">
    <citation type="submission" date="2016-08" db="EMBL/GenBank/DDBJ databases">
        <title>Identification and validation of antigenic proteins from Pajaroellobacter abortibovis using de-novo genome sequence assembly and reverse vaccinology.</title>
        <authorList>
            <person name="Welly B.T."/>
            <person name="Miller M.R."/>
            <person name="Stott J.L."/>
            <person name="Blanchard M.T."/>
            <person name="Islas-Trejo A.D."/>
            <person name="O'Rourke S.M."/>
            <person name="Young A.E."/>
            <person name="Medrano J.F."/>
            <person name="Van Eenennaam A.L."/>
        </authorList>
    </citation>
    <scope>NUCLEOTIDE SEQUENCE [LARGE SCALE GENOMIC DNA]</scope>
    <source>
        <strain evidence="1 2">BTF92-0548A/99-0131</strain>
    </source>
</reference>